<feature type="chain" id="PRO_5042286042" evidence="1">
    <location>
        <begin position="16"/>
        <end position="163"/>
    </location>
</feature>
<evidence type="ECO:0000313" key="3">
    <source>
        <dbReference type="Proteomes" id="UP001200034"/>
    </source>
</evidence>
<dbReference type="EMBL" id="JAJJHW010002585">
    <property type="protein sequence ID" value="KAH8370092.1"/>
    <property type="molecule type" value="Genomic_DNA"/>
</dbReference>
<comment type="caution">
    <text evidence="2">The sequence shown here is derived from an EMBL/GenBank/DDBJ whole genome shotgun (WGS) entry which is preliminary data.</text>
</comment>
<organism evidence="2 3">
    <name type="scientific">Drosophila rubida</name>
    <dbReference type="NCBI Taxonomy" id="30044"/>
    <lineage>
        <taxon>Eukaryota</taxon>
        <taxon>Metazoa</taxon>
        <taxon>Ecdysozoa</taxon>
        <taxon>Arthropoda</taxon>
        <taxon>Hexapoda</taxon>
        <taxon>Insecta</taxon>
        <taxon>Pterygota</taxon>
        <taxon>Neoptera</taxon>
        <taxon>Endopterygota</taxon>
        <taxon>Diptera</taxon>
        <taxon>Brachycera</taxon>
        <taxon>Muscomorpha</taxon>
        <taxon>Ephydroidea</taxon>
        <taxon>Drosophilidae</taxon>
        <taxon>Drosophila</taxon>
    </lineage>
</organism>
<feature type="signal peptide" evidence="1">
    <location>
        <begin position="1"/>
        <end position="15"/>
    </location>
</feature>
<keyword evidence="3" id="KW-1185">Reference proteome</keyword>
<reference evidence="2" key="1">
    <citation type="journal article" date="2021" name="Mol. Ecol. Resour.">
        <title>Phylogenomic analyses of the genus Drosophila reveals genomic signals of climate adaptation.</title>
        <authorList>
            <person name="Li F."/>
            <person name="Rane R.V."/>
            <person name="Luria V."/>
            <person name="Xiong Z."/>
            <person name="Chen J."/>
            <person name="Li Z."/>
            <person name="Catullo R.A."/>
            <person name="Griffin P.C."/>
            <person name="Schiffer M."/>
            <person name="Pearce S."/>
            <person name="Lee S.F."/>
            <person name="McElroy K."/>
            <person name="Stocker A."/>
            <person name="Shirriffs J."/>
            <person name="Cockerell F."/>
            <person name="Coppin C."/>
            <person name="Sgro C.M."/>
            <person name="Karger A."/>
            <person name="Cain J.W."/>
            <person name="Weber J.A."/>
            <person name="Santpere G."/>
            <person name="Kirschner M.W."/>
            <person name="Hoffmann A.A."/>
            <person name="Oakeshott J.G."/>
            <person name="Zhang G."/>
        </authorList>
    </citation>
    <scope>NUCLEOTIDE SEQUENCE</scope>
    <source>
        <strain evidence="2">BGI-SZ-2011g</strain>
    </source>
</reference>
<dbReference type="AlphaFoldDB" id="A0AAD4JY47"/>
<proteinExistence type="predicted"/>
<evidence type="ECO:0000313" key="2">
    <source>
        <dbReference type="EMBL" id="KAH8370092.1"/>
    </source>
</evidence>
<gene>
    <name evidence="2" type="ORF">KR093_002145</name>
</gene>
<accession>A0AAD4JY47</accession>
<keyword evidence="1" id="KW-0732">Signal</keyword>
<protein>
    <submittedName>
        <fullName evidence="2">Uncharacterized protein</fullName>
    </submittedName>
</protein>
<name>A0AAD4JY47_9MUSC</name>
<dbReference type="Proteomes" id="UP001200034">
    <property type="component" value="Unassembled WGS sequence"/>
</dbReference>
<evidence type="ECO:0000256" key="1">
    <source>
        <dbReference type="SAM" id="SignalP"/>
    </source>
</evidence>
<sequence>MLVVLMILIVNLLLAFMNTNRLISISTGNCSYANNVELNFVCEGALSSTIRERWSDRRLSVNTRYAVWESSKEKNAVVLVSFRPSQLFDYKTIKVESLHYKLFGVEDGESVEVKFDADSLNCFSYGLRYVSDLKNHCLDLDYNPDDIVTLPILHYSKAEYPPK</sequence>